<dbReference type="AlphaFoldDB" id="A0A844AB45"/>
<accession>A0A844AB45</accession>
<gene>
    <name evidence="1" type="ORF">GHK48_12405</name>
</gene>
<protein>
    <submittedName>
        <fullName evidence="1">Uncharacterized protein</fullName>
    </submittedName>
</protein>
<reference evidence="1 2" key="1">
    <citation type="journal article" date="2013" name="Genome Biol.">
        <title>Comparative genomics of the core and accessory genomes of 48 Sinorhizobium strains comprising five genospecies.</title>
        <authorList>
            <person name="Sugawara M."/>
            <person name="Epstein B."/>
            <person name="Badgley B.D."/>
            <person name="Unno T."/>
            <person name="Xu L."/>
            <person name="Reese J."/>
            <person name="Gyaneshwar P."/>
            <person name="Denny R."/>
            <person name="Mudge J."/>
            <person name="Bharti A.K."/>
            <person name="Farmer A.D."/>
            <person name="May G.D."/>
            <person name="Woodward J.E."/>
            <person name="Medigue C."/>
            <person name="Vallenet D."/>
            <person name="Lajus A."/>
            <person name="Rouy Z."/>
            <person name="Martinez-Vaz B."/>
            <person name="Tiffin P."/>
            <person name="Young N.D."/>
            <person name="Sadowsky M.J."/>
        </authorList>
    </citation>
    <scope>NUCLEOTIDE SEQUENCE [LARGE SCALE GENOMIC DNA]</scope>
    <source>
        <strain evidence="1 2">USDA205</strain>
    </source>
</reference>
<evidence type="ECO:0000313" key="2">
    <source>
        <dbReference type="Proteomes" id="UP000466694"/>
    </source>
</evidence>
<dbReference type="Proteomes" id="UP000466694">
    <property type="component" value="Unassembled WGS sequence"/>
</dbReference>
<comment type="caution">
    <text evidence="1">The sequence shown here is derived from an EMBL/GenBank/DDBJ whole genome shotgun (WGS) entry which is preliminary data.</text>
</comment>
<evidence type="ECO:0000313" key="1">
    <source>
        <dbReference type="EMBL" id="MQX09065.1"/>
    </source>
</evidence>
<sequence>MSFEQRAAVQELLAIQPKSSIEQFKAAAPTRHVPRFFEQALEGLRQAGFPEK</sequence>
<organism evidence="1 2">
    <name type="scientific">Rhizobium fredii</name>
    <name type="common">Sinorhizobium fredii</name>
    <dbReference type="NCBI Taxonomy" id="380"/>
    <lineage>
        <taxon>Bacteria</taxon>
        <taxon>Pseudomonadati</taxon>
        <taxon>Pseudomonadota</taxon>
        <taxon>Alphaproteobacteria</taxon>
        <taxon>Hyphomicrobiales</taxon>
        <taxon>Rhizobiaceae</taxon>
        <taxon>Sinorhizobium/Ensifer group</taxon>
        <taxon>Sinorhizobium</taxon>
    </lineage>
</organism>
<dbReference type="EMBL" id="WISZ01000099">
    <property type="protein sequence ID" value="MQX09065.1"/>
    <property type="molecule type" value="Genomic_DNA"/>
</dbReference>
<name>A0A844AB45_RHIFR</name>
<proteinExistence type="predicted"/>
<dbReference type="RefSeq" id="WP_153451544.1">
    <property type="nucleotide sequence ID" value="NZ_BJNI01000096.1"/>
</dbReference>